<dbReference type="AlphaFoldDB" id="A0A5N7CHU4"/>
<protein>
    <submittedName>
        <fullName evidence="1">Uncharacterized protein</fullName>
    </submittedName>
</protein>
<gene>
    <name evidence="1" type="ORF">BDV23DRAFT_149157</name>
</gene>
<name>A0A5N7CHU4_PETAA</name>
<feature type="non-terminal residue" evidence="1">
    <location>
        <position position="51"/>
    </location>
</feature>
<accession>A0A5N7CHU4</accession>
<reference evidence="1" key="1">
    <citation type="submission" date="2019-04" db="EMBL/GenBank/DDBJ databases">
        <title>Friends and foes A comparative genomics studyof 23 Aspergillus species from section Flavi.</title>
        <authorList>
            <consortium name="DOE Joint Genome Institute"/>
            <person name="Kjaerbolling I."/>
            <person name="Vesth T."/>
            <person name="Frisvad J.C."/>
            <person name="Nybo J.L."/>
            <person name="Theobald S."/>
            <person name="Kildgaard S."/>
            <person name="Isbrandt T."/>
            <person name="Kuo A."/>
            <person name="Sato A."/>
            <person name="Lyhne E.K."/>
            <person name="Kogle M.E."/>
            <person name="Wiebenga A."/>
            <person name="Kun R.S."/>
            <person name="Lubbers R.J."/>
            <person name="Makela M.R."/>
            <person name="Barry K."/>
            <person name="Chovatia M."/>
            <person name="Clum A."/>
            <person name="Daum C."/>
            <person name="Haridas S."/>
            <person name="He G."/>
            <person name="LaButti K."/>
            <person name="Lipzen A."/>
            <person name="Mondo S."/>
            <person name="Riley R."/>
            <person name="Salamov A."/>
            <person name="Simmons B.A."/>
            <person name="Magnuson J.K."/>
            <person name="Henrissat B."/>
            <person name="Mortensen U.H."/>
            <person name="Larsen T.O."/>
            <person name="Devries R.P."/>
            <person name="Grigoriev I.V."/>
            <person name="Machida M."/>
            <person name="Baker S.E."/>
            <person name="Andersen M.R."/>
        </authorList>
    </citation>
    <scope>NUCLEOTIDE SEQUENCE [LARGE SCALE GENOMIC DNA]</scope>
    <source>
        <strain evidence="1">IBT 14317</strain>
    </source>
</reference>
<dbReference type="EMBL" id="ML735228">
    <property type="protein sequence ID" value="KAE8393734.1"/>
    <property type="molecule type" value="Genomic_DNA"/>
</dbReference>
<evidence type="ECO:0000313" key="1">
    <source>
        <dbReference type="EMBL" id="KAE8393734.1"/>
    </source>
</evidence>
<proteinExistence type="predicted"/>
<dbReference type="Proteomes" id="UP000326877">
    <property type="component" value="Unassembled WGS sequence"/>
</dbReference>
<organism evidence="1">
    <name type="scientific">Petromyces alliaceus</name>
    <name type="common">Aspergillus alliaceus</name>
    <dbReference type="NCBI Taxonomy" id="209559"/>
    <lineage>
        <taxon>Eukaryota</taxon>
        <taxon>Fungi</taxon>
        <taxon>Dikarya</taxon>
        <taxon>Ascomycota</taxon>
        <taxon>Pezizomycotina</taxon>
        <taxon>Eurotiomycetes</taxon>
        <taxon>Eurotiomycetidae</taxon>
        <taxon>Eurotiales</taxon>
        <taxon>Aspergillaceae</taxon>
        <taxon>Aspergillus</taxon>
        <taxon>Aspergillus subgen. Circumdati</taxon>
    </lineage>
</organism>
<sequence>MDPLFPFLFFPGFFSPVAQSIAALIYRTGCMGRFSIGWRCSPRPVIGGVRS</sequence>